<dbReference type="EMBL" id="JANBPG010000052">
    <property type="protein sequence ID" value="KAJ1900962.1"/>
    <property type="molecule type" value="Genomic_DNA"/>
</dbReference>
<name>A0ACC1IU44_9FUNG</name>
<organism evidence="1 2">
    <name type="scientific">Kickxella alabastrina</name>
    <dbReference type="NCBI Taxonomy" id="61397"/>
    <lineage>
        <taxon>Eukaryota</taxon>
        <taxon>Fungi</taxon>
        <taxon>Fungi incertae sedis</taxon>
        <taxon>Zoopagomycota</taxon>
        <taxon>Kickxellomycotina</taxon>
        <taxon>Kickxellomycetes</taxon>
        <taxon>Kickxellales</taxon>
        <taxon>Kickxellaceae</taxon>
        <taxon>Kickxella</taxon>
    </lineage>
</organism>
<sequence length="1099" mass="121335">MSLDPQTVPFLRSCERCRHKKRKCSGDRPSCTWCTSHNIPCRYRRTMRFKKQLEGQPESSLGTLSTPVIFSNVQPSVSDPAAISSQLTTATATQGPINTGNLGDAASGDLFSADALARLLSVDMVPSSNPPPANLLQMVNSYMTPLAGSATPLSGPEWSAMTNTEANMLANLGDMAALAHLNSAYEWMPVGFTDPLMDSGSIGSMSQDFLSDELIPPFGADKNSTGTQEPNTYALTPDIASFSMSPTVPRPGPLLESLSSQPLHSNISHPGPSLPSVAAAPSAAPVLGSSNFFRLPASPIDYIRTNFGPPQPRSPVTGVAEIVPGMLSGIDRSSPLSSPVSTYAPPSGPLSIPAFSSTSSNQQKQQQQSHRQIKPKPQKTYERKAISNKPRGAMESPGPSISLANDEIVVPPILEEYVASIPGKPSPVVIYKIMRETFRAPRMGMVSMNLEMLWYMLHKGVLPRIVFYGHISSTIRCSVADLDIKAMVPSHIDESCYELALNEVPKIKDCSAIWGAIGLCMVTRYEFQSSRYKEMAVHVDMALDVMHRIQFAGHSYPWHGVAAADKESFGFQYLLAIYWKCFLWKLMSLMLIETNVSFVNGLEGLPEYSSKTYDLYTSDLPYDVDLMEMIPPNSWFGANPECRPNIRFRGPSDAEFMSNRPEGSPCFNRATMSGSYMQQLLVVFARFFVLQDQARCGKIEIGQLLKGLWVYKERMRMWRYSLPPELILDSKMVDGYLAVIRPDSSATPREIDLRASRLKDIIMLLLTYHTFIVRANRFVMKMMLGEPLDVPAPDVTTMSFGIRDLYDSKSSPGTVTEALGHMNMYFHGCRIQAIKSANALCSIIQAAYSCRFNFYTLGSPIIFTIFELLVVYISFLRNCDPMINWRSKARLSNVFNILRMLRHWAPALHMFVSGIKALSDPTLCLEEPHNFNMLKHDVMDPSMLDMTDSPVNSNVVTDDEDDGTLPPKRRRVVRLPQALETIKDARTNILNSIAPPGIKLSTDVKRDETLSYRAADPIPEFPNPFPPKHIITLIIKDLGLSLTEFLAPAYPILLLKLIPSGRADTSKMQLFGGVGRGGINAAQDGSDHPSSSPVDESAT</sequence>
<dbReference type="Proteomes" id="UP001150581">
    <property type="component" value="Unassembled WGS sequence"/>
</dbReference>
<accession>A0ACC1IU44</accession>
<protein>
    <submittedName>
        <fullName evidence="1">Uncharacterized protein</fullName>
    </submittedName>
</protein>
<evidence type="ECO:0000313" key="1">
    <source>
        <dbReference type="EMBL" id="KAJ1900962.1"/>
    </source>
</evidence>
<reference evidence="1" key="1">
    <citation type="submission" date="2022-07" db="EMBL/GenBank/DDBJ databases">
        <title>Phylogenomic reconstructions and comparative analyses of Kickxellomycotina fungi.</title>
        <authorList>
            <person name="Reynolds N.K."/>
            <person name="Stajich J.E."/>
            <person name="Barry K."/>
            <person name="Grigoriev I.V."/>
            <person name="Crous P."/>
            <person name="Smith M.E."/>
        </authorList>
    </citation>
    <scope>NUCLEOTIDE SEQUENCE</scope>
    <source>
        <strain evidence="1">Benny 63K</strain>
    </source>
</reference>
<evidence type="ECO:0000313" key="2">
    <source>
        <dbReference type="Proteomes" id="UP001150581"/>
    </source>
</evidence>
<keyword evidence="2" id="KW-1185">Reference proteome</keyword>
<comment type="caution">
    <text evidence="1">The sequence shown here is derived from an EMBL/GenBank/DDBJ whole genome shotgun (WGS) entry which is preliminary data.</text>
</comment>
<gene>
    <name evidence="1" type="ORF">LPJ66_001128</name>
</gene>
<proteinExistence type="predicted"/>